<evidence type="ECO:0000259" key="5">
    <source>
        <dbReference type="SMART" id="SM00388"/>
    </source>
</evidence>
<dbReference type="Proteomes" id="UP001321249">
    <property type="component" value="Unassembled WGS sequence"/>
</dbReference>
<proteinExistence type="predicted"/>
<protein>
    <recommendedName>
        <fullName evidence="2">histidine kinase</fullName>
        <ecNumber evidence="2">2.7.13.3</ecNumber>
    </recommendedName>
</protein>
<dbReference type="Gene3D" id="1.10.287.130">
    <property type="match status" value="1"/>
</dbReference>
<sequence length="1273" mass="140279">MNIEEAFEDFSDLVRMLIPAEYISVVRIRDDDTSIRSPFIAGDIVRRDPVDLASSIGGRLAREKKSFLVNLETQDDADQLVASMPATEFDVSHGFRSILSVPLMVGESCVGAIHLRDSALGKFTSEHIEIAEQIATYVAPAVVNAGLHYEIQRESEVQELLVKMSRLMSSTVSLDKIVPEIRELVNSILPADRLVISTLDESTGTGIDTHTDGVTIPDQAPTVGVDTRTSGNVQSTADRVVSIMSTEDIDAATEESDRGAYLTRQAGLRSAMYAPLVSDGQLIGTINVKSTWPHAYGEPERAAFAQIAQQIVGSVAASQYAAALRSEITVQEVLAELSRTMASASSLDDVFEDVCELLGTIVPIDRLVVAPAQEDPNEFRDSHVYGVPVPGWDDTSDDRPRGNAPTKVIKDLRMVVTPTEVLDRLELEKDGGIFYTKAAGLRSAIYAPLIVEGNLIGTLNAKSKTPNAYGEREQSVFELIAQQLASSLGTSIFGDALKDEVQRQEALADLGRVITSSRNLNSAFDEIGQVISRIVPCDTIFISSMVPDSNLARIRLNWGDSTPRAQVGSDYPLDRTQIEYVLDSGKPLCIGERNLDELAQKIPRLVVDIEHGLRSQITVPLISNGIGIGILGIRSRTSDAYQSHHVALVSLIAGHIAGAVEKDELTYQAQQNSKENEALAELGRVMDASNDLDDVWTDAAGILGRMIESDRITLAYKNEADNDRIQILTQGVELPESLFDVTLPIYSELLDSPVAPFILEDSEYQQSEIAREVERMTRSAGLNSTLFAPVVRRDKVVALLTFRSKSIDAFSLSDVRIAGMITNQISGAVVNSQSFRAIEQAAGTRDALSELGRILSHSLDLEDLFEQLGTQIQKLIQVDRLTLAYLTDEDRSLELRYIFGKQLDNLPTGWKLGLPEGAGEMFRGLREHLLVDEETCQTYPWLEPVRLSTIENGLPTLLFCPVVWQDEVIALLTFRSSYEDAYDDSDLQNATLIADRISGSVASLETYQATKRESEVRQALAEISVLASQDLNLESAGNRIAEGIRTLLPFDRFSIATFVPETQHRILEYYEGIALEDDFFGKDLGKLDIADDWSCEDFSVTNARWSDRDDELHTLGLNSMLAMPIGVERSAPSGLITIWSKSTNSYTVDDQKIFQQIAAHITPAIQNAKFYEQSTLLARHREQSLELDQENKELQRIADARSEFLSTVSHELRTPLTAISAFADILRRNGSQNLTQRQMDQLDVVRRSSSNLAELIDDLLDVSRSDGGRIHAV</sequence>
<feature type="region of interest" description="Disordered" evidence="3">
    <location>
        <begin position="379"/>
        <end position="404"/>
    </location>
</feature>
<gene>
    <name evidence="6" type="ORF">GKO46_01710</name>
    <name evidence="7" type="ORF">GKO48_07560</name>
</gene>
<dbReference type="InterPro" id="IPR036097">
    <property type="entry name" value="HisK_dim/P_sf"/>
</dbReference>
<evidence type="ECO:0000313" key="8">
    <source>
        <dbReference type="Proteomes" id="UP001219901"/>
    </source>
</evidence>
<evidence type="ECO:0000256" key="1">
    <source>
        <dbReference type="ARBA" id="ARBA00000085"/>
    </source>
</evidence>
<feature type="domain" description="Signal transduction histidine kinase dimerisation/phosphoacceptor" evidence="5">
    <location>
        <begin position="1200"/>
        <end position="1268"/>
    </location>
</feature>
<dbReference type="AlphaFoldDB" id="A0AAJ5ZIS4"/>
<dbReference type="CDD" id="cd00082">
    <property type="entry name" value="HisKA"/>
    <property type="match status" value="1"/>
</dbReference>
<feature type="domain" description="GAF" evidence="4">
    <location>
        <begin position="519"/>
        <end position="670"/>
    </location>
</feature>
<evidence type="ECO:0000256" key="3">
    <source>
        <dbReference type="SAM" id="MobiDB-lite"/>
    </source>
</evidence>
<feature type="domain" description="GAF" evidence="4">
    <location>
        <begin position="346"/>
        <end position="498"/>
    </location>
</feature>
<dbReference type="PANTHER" id="PTHR45569">
    <property type="entry name" value="SENSOR PROTEIN KDPD"/>
    <property type="match status" value="1"/>
</dbReference>
<feature type="region of interest" description="Disordered" evidence="3">
    <location>
        <begin position="206"/>
        <end position="226"/>
    </location>
</feature>
<dbReference type="RefSeq" id="WP_342823219.1">
    <property type="nucleotide sequence ID" value="NZ_CP046147.1"/>
</dbReference>
<feature type="domain" description="GAF" evidence="4">
    <location>
        <begin position="2"/>
        <end position="152"/>
    </location>
</feature>
<evidence type="ECO:0000313" key="7">
    <source>
        <dbReference type="EMBL" id="WFG39481.1"/>
    </source>
</evidence>
<feature type="domain" description="GAF" evidence="4">
    <location>
        <begin position="860"/>
        <end position="1011"/>
    </location>
</feature>
<dbReference type="InterPro" id="IPR052023">
    <property type="entry name" value="Histidine_kinase_KdpD"/>
</dbReference>
<dbReference type="Pfam" id="PF13185">
    <property type="entry name" value="GAF_2"/>
    <property type="match status" value="2"/>
</dbReference>
<name>A0AAJ5ZIS4_9CHLR</name>
<dbReference type="GO" id="GO:0005886">
    <property type="term" value="C:plasma membrane"/>
    <property type="evidence" value="ECO:0007669"/>
    <property type="project" value="TreeGrafter"/>
</dbReference>
<evidence type="ECO:0000259" key="4">
    <source>
        <dbReference type="SMART" id="SM00065"/>
    </source>
</evidence>
<reference evidence="8" key="3">
    <citation type="submission" date="2023-06" db="EMBL/GenBank/DDBJ databases">
        <title>Pangenomics reveal diversification of enzyme families and niche specialization in globally abundant SAR202 bacteria.</title>
        <authorList>
            <person name="Saw J.H.W."/>
        </authorList>
    </citation>
    <scope>NUCLEOTIDE SEQUENCE [LARGE SCALE GENOMIC DNA]</scope>
    <source>
        <strain evidence="8">JH1073</strain>
    </source>
</reference>
<dbReference type="PANTHER" id="PTHR45569:SF1">
    <property type="entry name" value="SENSOR PROTEIN KDPD"/>
    <property type="match status" value="1"/>
</dbReference>
<accession>A0AAJ5ZIS4</accession>
<reference evidence="7" key="2">
    <citation type="journal article" date="2023" name="Nat. Commun.">
        <title>Cultivation of marine bacteria of the SAR202 clade.</title>
        <authorList>
            <person name="Lim Y."/>
            <person name="Seo J.H."/>
            <person name="Giovannoni S.J."/>
            <person name="Kang I."/>
            <person name="Cho J.C."/>
        </authorList>
    </citation>
    <scope>NUCLEOTIDE SEQUENCE</scope>
    <source>
        <strain evidence="7">JH1073</strain>
    </source>
</reference>
<dbReference type="InterPro" id="IPR003018">
    <property type="entry name" value="GAF"/>
</dbReference>
<dbReference type="Proteomes" id="UP001219901">
    <property type="component" value="Chromosome"/>
</dbReference>
<organism evidence="7 8">
    <name type="scientific">Candidatus Lucifugimonas marina</name>
    <dbReference type="NCBI Taxonomy" id="3038979"/>
    <lineage>
        <taxon>Bacteria</taxon>
        <taxon>Bacillati</taxon>
        <taxon>Chloroflexota</taxon>
        <taxon>Dehalococcoidia</taxon>
        <taxon>SAR202 cluster</taxon>
        <taxon>Candidatus Lucifugimonadales</taxon>
        <taxon>Candidatus Lucifugimonadaceae</taxon>
        <taxon>Candidatus Lucifugimonas</taxon>
    </lineage>
</organism>
<evidence type="ECO:0000313" key="6">
    <source>
        <dbReference type="EMBL" id="MDG0865788.1"/>
    </source>
</evidence>
<dbReference type="Pfam" id="PF01590">
    <property type="entry name" value="GAF"/>
    <property type="match status" value="2"/>
</dbReference>
<dbReference type="EC" id="2.7.13.3" evidence="2"/>
<feature type="domain" description="GAF" evidence="4">
    <location>
        <begin position="1032"/>
        <end position="1175"/>
    </location>
</feature>
<dbReference type="EMBL" id="CP046147">
    <property type="protein sequence ID" value="WFG39481.1"/>
    <property type="molecule type" value="Genomic_DNA"/>
</dbReference>
<dbReference type="Pfam" id="PF00512">
    <property type="entry name" value="HisKA"/>
    <property type="match status" value="1"/>
</dbReference>
<evidence type="ECO:0000313" key="9">
    <source>
        <dbReference type="Proteomes" id="UP001321249"/>
    </source>
</evidence>
<keyword evidence="8" id="KW-1185">Reference proteome</keyword>
<evidence type="ECO:0000256" key="2">
    <source>
        <dbReference type="ARBA" id="ARBA00012438"/>
    </source>
</evidence>
<feature type="domain" description="GAF" evidence="4">
    <location>
        <begin position="173"/>
        <end position="325"/>
    </location>
</feature>
<dbReference type="GO" id="GO:0000155">
    <property type="term" value="F:phosphorelay sensor kinase activity"/>
    <property type="evidence" value="ECO:0007669"/>
    <property type="project" value="InterPro"/>
</dbReference>
<feature type="domain" description="GAF" evidence="4">
    <location>
        <begin position="691"/>
        <end position="839"/>
    </location>
</feature>
<dbReference type="EMBL" id="WMBE01000001">
    <property type="protein sequence ID" value="MDG0865788.1"/>
    <property type="molecule type" value="Genomic_DNA"/>
</dbReference>
<dbReference type="InterPro" id="IPR029016">
    <property type="entry name" value="GAF-like_dom_sf"/>
</dbReference>
<reference evidence="8 9" key="1">
    <citation type="submission" date="2019-11" db="EMBL/GenBank/DDBJ databases">
        <authorList>
            <person name="Cho J.-C."/>
        </authorList>
    </citation>
    <scope>NUCLEOTIDE SEQUENCE [LARGE SCALE GENOMIC DNA]</scope>
    <source>
        <strain evidence="7 8">JH1073</strain>
        <strain evidence="6 9">JH702</strain>
    </source>
</reference>
<comment type="catalytic activity">
    <reaction evidence="1">
        <text>ATP + protein L-histidine = ADP + protein N-phospho-L-histidine.</text>
        <dbReference type="EC" id="2.7.13.3"/>
    </reaction>
</comment>
<dbReference type="SUPFAM" id="SSF55781">
    <property type="entry name" value="GAF domain-like"/>
    <property type="match status" value="7"/>
</dbReference>
<dbReference type="InterPro" id="IPR003661">
    <property type="entry name" value="HisK_dim/P_dom"/>
</dbReference>
<dbReference type="SMART" id="SM00065">
    <property type="entry name" value="GAF"/>
    <property type="match status" value="7"/>
</dbReference>
<dbReference type="SUPFAM" id="SSF47384">
    <property type="entry name" value="Homodimeric domain of signal transducing histidine kinase"/>
    <property type="match status" value="1"/>
</dbReference>
<dbReference type="Gene3D" id="3.30.450.40">
    <property type="match status" value="7"/>
</dbReference>
<dbReference type="SMART" id="SM00388">
    <property type="entry name" value="HisKA"/>
    <property type="match status" value="1"/>
</dbReference>